<reference evidence="11" key="1">
    <citation type="journal article" date="2012" name="Nat. Biotechnol.">
        <title>Reference genome sequence of the model plant Setaria.</title>
        <authorList>
            <person name="Bennetzen J.L."/>
            <person name="Schmutz J."/>
            <person name="Wang H."/>
            <person name="Percifield R."/>
            <person name="Hawkins J."/>
            <person name="Pontaroli A.C."/>
            <person name="Estep M."/>
            <person name="Feng L."/>
            <person name="Vaughn J.N."/>
            <person name="Grimwood J."/>
            <person name="Jenkins J."/>
            <person name="Barry K."/>
            <person name="Lindquist E."/>
            <person name="Hellsten U."/>
            <person name="Deshpande S."/>
            <person name="Wang X."/>
            <person name="Wu X."/>
            <person name="Mitros T."/>
            <person name="Triplett J."/>
            <person name="Yang X."/>
            <person name="Ye C.Y."/>
            <person name="Mauro-Herrera M."/>
            <person name="Wang L."/>
            <person name="Li P."/>
            <person name="Sharma M."/>
            <person name="Sharma R."/>
            <person name="Ronald P.C."/>
            <person name="Panaud O."/>
            <person name="Kellogg E.A."/>
            <person name="Brutnell T.P."/>
            <person name="Doust A.N."/>
            <person name="Tuskan G.A."/>
            <person name="Rokhsar D."/>
            <person name="Devos K.M."/>
        </authorList>
    </citation>
    <scope>NUCLEOTIDE SEQUENCE [LARGE SCALE GENOMIC DNA]</scope>
    <source>
        <strain evidence="11">cv. Yugu1</strain>
    </source>
</reference>
<protein>
    <recommendedName>
        <fullName evidence="8">Derlin</fullName>
    </recommendedName>
</protein>
<dbReference type="Pfam" id="PF04511">
    <property type="entry name" value="DER1"/>
    <property type="match status" value="1"/>
</dbReference>
<comment type="subcellular location">
    <subcellularLocation>
        <location evidence="2 8">Endoplasmic reticulum membrane</location>
        <topology evidence="2 8">Multi-pass membrane protein</topology>
    </subcellularLocation>
</comment>
<proteinExistence type="inferred from homology"/>
<evidence type="ECO:0000256" key="6">
    <source>
        <dbReference type="ARBA" id="ARBA00022989"/>
    </source>
</evidence>
<dbReference type="GO" id="GO:0005789">
    <property type="term" value="C:endoplasmic reticulum membrane"/>
    <property type="evidence" value="ECO:0000318"/>
    <property type="project" value="GO_Central"/>
</dbReference>
<evidence type="ECO:0000256" key="2">
    <source>
        <dbReference type="ARBA" id="ARBA00004477"/>
    </source>
</evidence>
<evidence type="ECO:0000256" key="1">
    <source>
        <dbReference type="ARBA" id="ARBA00003292"/>
    </source>
</evidence>
<sequence length="372" mass="42276">MKNAFDASARSYIQPLEAASFPIFFYSIYCEQDLKFRGISCKRTINHVTRATSAPSRVTRPIACAAARPPTCPTVVTPPICNQRRGDLPLSPPALLLLLPKLRTDLRGEGRGRERLDQETPKPRIDRRDEMSSPAEYYNSLPPISKAYGTLCFFTTVLVQLRILDPKFIALYYPWVFKNFEIWRLFTNFFFLGPFSINFGIRLLMIARYGVQLEKGAFEKRTADFLWMMIFGAISLLVVSAIPLFEFSFLGIPMVSMLLYVWSREYPNSQINMYGLVQLRSFYLPWAMLGLDVIFGSPLLPGLLGIMVGHLYYFLAVLHPLATGKNYLKTPKWVHSIVARFRIGVQANSPVRPPANTGGTGAFRGRSYRLNQ</sequence>
<comment type="function">
    <text evidence="8">May be involved in the degradation of misfolded endoplasmic reticulum (ER) luminal proteins.</text>
</comment>
<evidence type="ECO:0000256" key="5">
    <source>
        <dbReference type="ARBA" id="ARBA00022824"/>
    </source>
</evidence>
<dbReference type="STRING" id="4555.K3Z770"/>
<keyword evidence="4 8" id="KW-0812">Transmembrane</keyword>
<keyword evidence="11" id="KW-1185">Reference proteome</keyword>
<dbReference type="AlphaFoldDB" id="K3Z770"/>
<dbReference type="GO" id="GO:0030968">
    <property type="term" value="P:endoplasmic reticulum unfolded protein response"/>
    <property type="evidence" value="ECO:0000318"/>
    <property type="project" value="GO_Central"/>
</dbReference>
<feature type="transmembrane region" description="Helical" evidence="8">
    <location>
        <begin position="185"/>
        <end position="205"/>
    </location>
</feature>
<keyword evidence="6 8" id="KW-1133">Transmembrane helix</keyword>
<keyword evidence="5 8" id="KW-0256">Endoplasmic reticulum</keyword>
<feature type="transmembrane region" description="Helical" evidence="8">
    <location>
        <begin position="303"/>
        <end position="322"/>
    </location>
</feature>
<organism evidence="10 11">
    <name type="scientific">Setaria italica</name>
    <name type="common">Foxtail millet</name>
    <name type="synonym">Panicum italicum</name>
    <dbReference type="NCBI Taxonomy" id="4555"/>
    <lineage>
        <taxon>Eukaryota</taxon>
        <taxon>Viridiplantae</taxon>
        <taxon>Streptophyta</taxon>
        <taxon>Embryophyta</taxon>
        <taxon>Tracheophyta</taxon>
        <taxon>Spermatophyta</taxon>
        <taxon>Magnoliopsida</taxon>
        <taxon>Liliopsida</taxon>
        <taxon>Poales</taxon>
        <taxon>Poaceae</taxon>
        <taxon>PACMAD clade</taxon>
        <taxon>Panicoideae</taxon>
        <taxon>Panicodae</taxon>
        <taxon>Paniceae</taxon>
        <taxon>Cenchrinae</taxon>
        <taxon>Setaria</taxon>
    </lineage>
</organism>
<dbReference type="HOGENOM" id="CLU_744747_0_0_1"/>
<reference evidence="10" key="2">
    <citation type="submission" date="2018-08" db="UniProtKB">
        <authorList>
            <consortium name="EnsemblPlants"/>
        </authorList>
    </citation>
    <scope>IDENTIFICATION</scope>
    <source>
        <strain evidence="10">Yugu1</strain>
    </source>
</reference>
<keyword evidence="7 8" id="KW-0472">Membrane</keyword>
<evidence type="ECO:0000256" key="7">
    <source>
        <dbReference type="ARBA" id="ARBA00023136"/>
    </source>
</evidence>
<dbReference type="GO" id="GO:0005047">
    <property type="term" value="F:signal recognition particle binding"/>
    <property type="evidence" value="ECO:0000318"/>
    <property type="project" value="GO_Central"/>
</dbReference>
<evidence type="ECO:0000256" key="9">
    <source>
        <dbReference type="SAM" id="MobiDB-lite"/>
    </source>
</evidence>
<dbReference type="InterPro" id="IPR035952">
    <property type="entry name" value="Rhomboid-like_sf"/>
</dbReference>
<dbReference type="PANTHER" id="PTHR11009">
    <property type="entry name" value="DER1-LIKE PROTEIN, DERLIN"/>
    <property type="match status" value="1"/>
</dbReference>
<dbReference type="InterPro" id="IPR007599">
    <property type="entry name" value="DER1"/>
</dbReference>
<dbReference type="eggNOG" id="KOG0858">
    <property type="taxonomic scope" value="Eukaryota"/>
</dbReference>
<feature type="transmembrane region" description="Helical" evidence="8">
    <location>
        <begin position="147"/>
        <end position="164"/>
    </location>
</feature>
<dbReference type="GO" id="GO:0036503">
    <property type="term" value="P:ERAD pathway"/>
    <property type="evidence" value="ECO:0000318"/>
    <property type="project" value="GO_Central"/>
</dbReference>
<evidence type="ECO:0000313" key="10">
    <source>
        <dbReference type="EnsemblPlants" id="KQL13865"/>
    </source>
</evidence>
<accession>K3Z770</accession>
<comment type="similarity">
    <text evidence="3 8">Belongs to the derlin family.</text>
</comment>
<evidence type="ECO:0000256" key="3">
    <source>
        <dbReference type="ARBA" id="ARBA00008917"/>
    </source>
</evidence>
<evidence type="ECO:0000256" key="8">
    <source>
        <dbReference type="RuleBase" id="RU363059"/>
    </source>
</evidence>
<dbReference type="FunCoup" id="K3Z770">
    <property type="interactions" value="515"/>
</dbReference>
<feature type="transmembrane region" description="Helical" evidence="8">
    <location>
        <begin position="225"/>
        <end position="250"/>
    </location>
</feature>
<dbReference type="Gramene" id="KQL13865">
    <property type="protein sequence ID" value="KQL13865"/>
    <property type="gene ID" value="SETIT_022390mg"/>
</dbReference>
<evidence type="ECO:0000256" key="4">
    <source>
        <dbReference type="ARBA" id="ARBA00022692"/>
    </source>
</evidence>
<dbReference type="InParanoid" id="K3Z770"/>
<dbReference type="EnsemblPlants" id="KQL13865">
    <property type="protein sequence ID" value="KQL13865"/>
    <property type="gene ID" value="SETIT_022390mg"/>
</dbReference>
<dbReference type="Proteomes" id="UP000004995">
    <property type="component" value="Unassembled WGS sequence"/>
</dbReference>
<dbReference type="SUPFAM" id="SSF144091">
    <property type="entry name" value="Rhomboid-like"/>
    <property type="match status" value="1"/>
</dbReference>
<comment type="function">
    <text evidence="1">May be involved in the degradation process of specific misfolded endoplasmic reticulum (ER) luminal proteins.</text>
</comment>
<dbReference type="EMBL" id="AGNK02001491">
    <property type="status" value="NOT_ANNOTATED_CDS"/>
    <property type="molecule type" value="Genomic_DNA"/>
</dbReference>
<feature type="region of interest" description="Disordered" evidence="9">
    <location>
        <begin position="109"/>
        <end position="131"/>
    </location>
</feature>
<evidence type="ECO:0000313" key="11">
    <source>
        <dbReference type="Proteomes" id="UP000004995"/>
    </source>
</evidence>
<name>K3Z770_SETIT</name>